<comment type="caution">
    <text evidence="1">The sequence shown here is derived from an EMBL/GenBank/DDBJ whole genome shotgun (WGS) entry which is preliminary data.</text>
</comment>
<sequence>MADGGPPAGDVIERLRLLGRALDAAGGWELLPPPALARARALFADATAWREFYTRPESDDGGDSSGGSGDEAPLCPPPSAPAGGGRQPSATPDGATGSGTGSLSGSVEAAPPHRPSPYVDDEIDVSDVVASRPDSPDGGGGAPTPALPPPPPVYVLMDGSSERLFGHGGDSPIGSSDASDGPDDEDGSDFSSSADGDDGATARAGNPPAQPCRSWDDPDRLAALACRLCALRSRLLPPEPPFGSAPCRRGVANGAGEAANRRRRTGRRRLGCSDAEGSSTKRPRTTATVAVPDAETAPSGGGGGAVPRAATTNEDPSGGDATTPVKLPTSLCGADSDVGGGGEDDSQLGSADRNKQRMDDAKDALAHLVGSDSGEDDPGPVAKVIPVLSARRAVVARSSRPAVSSSDEEPSPAKAAAVVSPTVLPSGSPAHRVTADVEPAAAEESSSSSSGESEGGNYAAAHALAVEQEASAWTGALIAEVGYHARRGDAVVSASPVANGGDAAPAAATVFTSAPVAPVAAATAAAAAVPPPSSVMNRAGSTPTPPFPYVPLGERRVLAAYIRQALATASEQARSAVAAASAVAPVLADSSANAAALGGQEAQDAGGDMVNGGGAVNADHAVAVSAAGVLGALTGLLQSVRHGRLSSPAAVVARVAAILGRAPAVFAPPLTTGPAVELALTASVQQVNQQRRRRRRAAVAAAHSVAVTSIEQAAADVAFRRRVTVDIHRAALLSARPQWRALRRRTEAGTRIALASGGGCGVDWNREPPVCGVAGEVPPPSDSAFVFPEYGDVWNAVAPPPSLAAVREAQAADWRVGDSAVGGGDADDADWTPNGGARSPGAFRRNVDSIARMRRQRRRLSAYARSVEPTAEAFDLVAAGEDDAEDGGSPFWLPSRGDDGPSPDGTPGHREHTALRSVVALLLYHGGFEDSSLAALNALTDATSALFERVATSLSAARSAPASLPPPPVPQSPPSRLPSTMMVHPLQHPLQMPRAVRGAHVPARLRHTPPPPHPHTALSDVVSVTQRVLAASGNRGGLPEIATYRAASAARVESALRESAMRLGIVCARVSESRVRSSKAALAAAAGAAGRADAGIDTKLDASPATDVNVESLLAGTPSRARQATGGVGAAAAGSLHQGVANGTPQVASVASAAGTVRPPGSVTGSQNGPDGNASSAEDFPPATLLFGLFGSAAVVDILCLSRLGLGAASVPPHMAAWALTPFALQAPPPPSPPVPAVKVEPENPSMGDGTGLGVSAPSPFVIDTAAPGGGLDADVAADLDGMDGVDFAGVANGLSIVHGGAAGASGGGPTGVLDMVDIDDDEDGAAAAAAVVLDELDVPLTALANVVNPVAGLSAGLPTAASAASAAGAGGASPTPSRAAANGGGTGKSDGAGGHAGAEPSAVDYGLSWADAAGGDQDAERSVDQITALF</sequence>
<protein>
    <submittedName>
        <fullName evidence="1">Uncharacterized protein</fullName>
    </submittedName>
</protein>
<dbReference type="EMBL" id="CM020618">
    <property type="protein sequence ID" value="KAK1862022.1"/>
    <property type="molecule type" value="Genomic_DNA"/>
</dbReference>
<accession>A0ACC3BVS6</accession>
<gene>
    <name evidence="1" type="ORF">I4F81_004598</name>
</gene>
<evidence type="ECO:0000313" key="1">
    <source>
        <dbReference type="EMBL" id="KAK1862022.1"/>
    </source>
</evidence>
<keyword evidence="2" id="KW-1185">Reference proteome</keyword>
<reference evidence="1" key="1">
    <citation type="submission" date="2019-11" db="EMBL/GenBank/DDBJ databases">
        <title>Nori genome reveals adaptations in red seaweeds to the harsh intertidal environment.</title>
        <authorList>
            <person name="Wang D."/>
            <person name="Mao Y."/>
        </authorList>
    </citation>
    <scope>NUCLEOTIDE SEQUENCE</scope>
    <source>
        <tissue evidence="1">Gametophyte</tissue>
    </source>
</reference>
<name>A0ACC3BVS6_PYRYE</name>
<proteinExistence type="predicted"/>
<organism evidence="1 2">
    <name type="scientific">Pyropia yezoensis</name>
    <name type="common">Susabi-nori</name>
    <name type="synonym">Porphyra yezoensis</name>
    <dbReference type="NCBI Taxonomy" id="2788"/>
    <lineage>
        <taxon>Eukaryota</taxon>
        <taxon>Rhodophyta</taxon>
        <taxon>Bangiophyceae</taxon>
        <taxon>Bangiales</taxon>
        <taxon>Bangiaceae</taxon>
        <taxon>Pyropia</taxon>
    </lineage>
</organism>
<evidence type="ECO:0000313" key="2">
    <source>
        <dbReference type="Proteomes" id="UP000798662"/>
    </source>
</evidence>
<dbReference type="Proteomes" id="UP000798662">
    <property type="component" value="Chromosome 1"/>
</dbReference>